<dbReference type="SFLD" id="SFLDS00032">
    <property type="entry name" value="Radical_SAM_3-amino-3-carboxyp"/>
    <property type="match status" value="1"/>
</dbReference>
<evidence type="ECO:0000256" key="13">
    <source>
        <dbReference type="ARBA" id="ARBA00032789"/>
    </source>
</evidence>
<feature type="compositionally biased region" description="Polar residues" evidence="15">
    <location>
        <begin position="14"/>
        <end position="32"/>
    </location>
</feature>
<gene>
    <name evidence="16" type="ORF">PTTT1_LOCUS13654</name>
</gene>
<proteinExistence type="inferred from homology"/>
<evidence type="ECO:0000256" key="3">
    <source>
        <dbReference type="ARBA" id="ARBA00010173"/>
    </source>
</evidence>
<dbReference type="SFLD" id="SFLDG01121">
    <property type="entry name" value="Diphthamide_biosynthesis"/>
    <property type="match status" value="1"/>
</dbReference>
<evidence type="ECO:0000256" key="11">
    <source>
        <dbReference type="ARBA" id="ARBA00031690"/>
    </source>
</evidence>
<dbReference type="EC" id="2.5.1.108" evidence="4"/>
<keyword evidence="8" id="KW-0479">Metal-binding</keyword>
<dbReference type="InterPro" id="IPR042263">
    <property type="entry name" value="DPH1/DPH2_1"/>
</dbReference>
<accession>A0A8J9T9C2</accession>
<keyword evidence="7" id="KW-0949">S-adenosyl-L-methionine</keyword>
<dbReference type="EMBL" id="OU594954">
    <property type="protein sequence ID" value="CAG9280548.1"/>
    <property type="molecule type" value="Genomic_DNA"/>
</dbReference>
<dbReference type="GO" id="GO:0051536">
    <property type="term" value="F:iron-sulfur cluster binding"/>
    <property type="evidence" value="ECO:0007669"/>
    <property type="project" value="UniProtKB-KW"/>
</dbReference>
<evidence type="ECO:0000256" key="4">
    <source>
        <dbReference type="ARBA" id="ARBA00012221"/>
    </source>
</evidence>
<evidence type="ECO:0000256" key="15">
    <source>
        <dbReference type="SAM" id="MobiDB-lite"/>
    </source>
</evidence>
<evidence type="ECO:0000313" key="16">
    <source>
        <dbReference type="EMBL" id="CAG9280548.1"/>
    </source>
</evidence>
<evidence type="ECO:0000256" key="9">
    <source>
        <dbReference type="ARBA" id="ARBA00023004"/>
    </source>
</evidence>
<dbReference type="Proteomes" id="UP000836788">
    <property type="component" value="Chromosome 13"/>
</dbReference>
<evidence type="ECO:0000256" key="8">
    <source>
        <dbReference type="ARBA" id="ARBA00022723"/>
    </source>
</evidence>
<comment type="similarity">
    <text evidence="3">Belongs to the DPH1/DPH2 family. DPH1 subfamily.</text>
</comment>
<name>A0A8J9T9C2_PHATR</name>
<keyword evidence="10" id="KW-0411">Iron-sulfur</keyword>
<feature type="region of interest" description="Disordered" evidence="15">
    <location>
        <begin position="1"/>
        <end position="32"/>
    </location>
</feature>
<dbReference type="Pfam" id="PF01866">
    <property type="entry name" value="Diphthamide_syn"/>
    <property type="match status" value="1"/>
</dbReference>
<dbReference type="GO" id="GO:0090560">
    <property type="term" value="F:2-(3-amino-3-carboxypropyl)histidine synthase activity"/>
    <property type="evidence" value="ECO:0007669"/>
    <property type="project" value="UniProtKB-EC"/>
</dbReference>
<evidence type="ECO:0000256" key="2">
    <source>
        <dbReference type="ARBA" id="ARBA00005156"/>
    </source>
</evidence>
<comment type="cofactor">
    <cofactor evidence="1">
        <name>[4Fe-4S] cluster</name>
        <dbReference type="ChEBI" id="CHEBI:49883"/>
    </cofactor>
</comment>
<dbReference type="FunFam" id="3.40.50.11860:FF:000002">
    <property type="entry name" value="2-(3-amino-3-carboxypropyl)histidine synthase subunit 1"/>
    <property type="match status" value="1"/>
</dbReference>
<evidence type="ECO:0000256" key="10">
    <source>
        <dbReference type="ARBA" id="ARBA00023014"/>
    </source>
</evidence>
<sequence>MTEQEQNKTDDSTKSGSASTAPTPPITNSTLKTTNADVGVVVRRRRRRVVAEEEGPAVDPILLQKVLTESSLPSAYTFEVTKSVKRILKLQATHVALQMPEGLLLYATVLADVFQRLASCLQQVSILGDVTYGACCVDDLGAQALGAELLIHYGHSCLVPLQHTVVPCLYVFVEIHVDVPHLVDCLDITLRPQSPKPRVYLLGTVQFRHAFVQATQLLKEKGYEEVSIPQAKPLSPGEVLGCTSPELVNDGVRSIVCFVADGRFHLEATLISNPHVDLFYRYDPYSKTLTEEAYDHDQMKSIRSSAIATSRGAQVYGIVLGTLGRQGNPAIVHRIRESLRAHGKRHFLMLLSEITPAKLQLFDGKIDAWVQVACPRLSVDWGHFLSKKPVLSPYELFVSLEETDWRDNYPMDYYAHAGGPWTNYFEENKQRQLP</sequence>
<dbReference type="FunFam" id="3.40.50.11840:FF:000001">
    <property type="entry name" value="2-(3-amino-3-carboxypropyl)histidine synthase subunit 1"/>
    <property type="match status" value="1"/>
</dbReference>
<organism evidence="16">
    <name type="scientific">Phaeodactylum tricornutum</name>
    <name type="common">Diatom</name>
    <dbReference type="NCBI Taxonomy" id="2850"/>
    <lineage>
        <taxon>Eukaryota</taxon>
        <taxon>Sar</taxon>
        <taxon>Stramenopiles</taxon>
        <taxon>Ochrophyta</taxon>
        <taxon>Bacillariophyta</taxon>
        <taxon>Bacillariophyceae</taxon>
        <taxon>Bacillariophycidae</taxon>
        <taxon>Naviculales</taxon>
        <taxon>Phaeodactylaceae</taxon>
        <taxon>Phaeodactylum</taxon>
    </lineage>
</organism>
<protein>
    <recommendedName>
        <fullName evidence="5">2-(3-amino-3-carboxypropyl)histidine synthase subunit 1</fullName>
        <ecNumber evidence="4">2.5.1.108</ecNumber>
    </recommendedName>
    <alternativeName>
        <fullName evidence="12">Diphthamide biosynthesis protein 1</fullName>
    </alternativeName>
    <alternativeName>
        <fullName evidence="13">Diphtheria toxin resistance protein 1</fullName>
    </alternativeName>
    <alternativeName>
        <fullName evidence="11">S-adenosyl-L-methionine:L-histidine 3-amino-3-carboxypropyltransferase 1</fullName>
    </alternativeName>
</protein>
<evidence type="ECO:0000256" key="1">
    <source>
        <dbReference type="ARBA" id="ARBA00001966"/>
    </source>
</evidence>
<evidence type="ECO:0000256" key="14">
    <source>
        <dbReference type="ARBA" id="ARBA00048403"/>
    </source>
</evidence>
<keyword evidence="9" id="KW-0408">Iron</keyword>
<dbReference type="FunFam" id="3.40.50.11850:FF:000002">
    <property type="entry name" value="2-(3-amino-3-carboxypropyl)histidine synthase subunit 1"/>
    <property type="match status" value="1"/>
</dbReference>
<dbReference type="UniPathway" id="UPA00559"/>
<evidence type="ECO:0000256" key="5">
    <source>
        <dbReference type="ARBA" id="ARBA00021915"/>
    </source>
</evidence>
<dbReference type="GO" id="GO:0017183">
    <property type="term" value="P:protein histidyl modification to diphthamide"/>
    <property type="evidence" value="ECO:0007669"/>
    <property type="project" value="UniProtKB-UniPathway"/>
</dbReference>
<dbReference type="Gene3D" id="3.40.50.11860">
    <property type="entry name" value="Diphthamide synthesis DPH1/DPH2 domain 3"/>
    <property type="match status" value="1"/>
</dbReference>
<dbReference type="OMA" id="PGQVLGC"/>
<evidence type="ECO:0000256" key="6">
    <source>
        <dbReference type="ARBA" id="ARBA00022679"/>
    </source>
</evidence>
<dbReference type="InterPro" id="IPR042265">
    <property type="entry name" value="DPH1/DPH2_3"/>
</dbReference>
<feature type="compositionally biased region" description="Basic and acidic residues" evidence="15">
    <location>
        <begin position="1"/>
        <end position="13"/>
    </location>
</feature>
<dbReference type="PANTHER" id="PTHR10762">
    <property type="entry name" value="DIPHTHAMIDE BIOSYNTHESIS PROTEIN"/>
    <property type="match status" value="1"/>
</dbReference>
<dbReference type="InterPro" id="IPR042264">
    <property type="entry name" value="DPH1/DPH2_2"/>
</dbReference>
<dbReference type="GO" id="GO:0046872">
    <property type="term" value="F:metal ion binding"/>
    <property type="evidence" value="ECO:0007669"/>
    <property type="project" value="UniProtKB-KW"/>
</dbReference>
<dbReference type="InterPro" id="IPR016435">
    <property type="entry name" value="DPH1/DPH2"/>
</dbReference>
<comment type="catalytic activity">
    <reaction evidence="14">
        <text>L-histidyl-[translation elongation factor 2] + S-adenosyl-L-methionine = 2-[(3S)-amino-3-carboxypropyl]-L-histidyl-[translation elongation factor 2] + S-methyl-5'-thioadenosine + H(+)</text>
        <dbReference type="Rhea" id="RHEA:36783"/>
        <dbReference type="Rhea" id="RHEA-COMP:9748"/>
        <dbReference type="Rhea" id="RHEA-COMP:9749"/>
        <dbReference type="ChEBI" id="CHEBI:15378"/>
        <dbReference type="ChEBI" id="CHEBI:17509"/>
        <dbReference type="ChEBI" id="CHEBI:29979"/>
        <dbReference type="ChEBI" id="CHEBI:59789"/>
        <dbReference type="ChEBI" id="CHEBI:73995"/>
        <dbReference type="EC" id="2.5.1.108"/>
    </reaction>
</comment>
<evidence type="ECO:0000256" key="7">
    <source>
        <dbReference type="ARBA" id="ARBA00022691"/>
    </source>
</evidence>
<dbReference type="AlphaFoldDB" id="A0A8J9T9C2"/>
<dbReference type="Gene3D" id="3.40.50.11850">
    <property type="entry name" value="Diphthamide synthesis DPH1/DPH2 domain 2"/>
    <property type="match status" value="1"/>
</dbReference>
<keyword evidence="6" id="KW-0808">Transferase</keyword>
<dbReference type="NCBIfam" id="TIGR00322">
    <property type="entry name" value="diphth2_R"/>
    <property type="match status" value="1"/>
</dbReference>
<evidence type="ECO:0000256" key="12">
    <source>
        <dbReference type="ARBA" id="ARBA00032574"/>
    </source>
</evidence>
<dbReference type="Gene3D" id="3.40.50.11840">
    <property type="entry name" value="Diphthamide synthesis DPH1/DPH2 domain 1"/>
    <property type="match status" value="1"/>
</dbReference>
<comment type="pathway">
    <text evidence="2">Protein modification; peptidyl-diphthamide biosynthesis.</text>
</comment>
<dbReference type="PANTHER" id="PTHR10762:SF1">
    <property type="entry name" value="2-(3-AMINO-3-CARBOXYPROPYL)HISTIDINE SYNTHASE SUBUNIT 1"/>
    <property type="match status" value="1"/>
</dbReference>
<reference evidence="16" key="1">
    <citation type="submission" date="2022-02" db="EMBL/GenBank/DDBJ databases">
        <authorList>
            <person name="Giguere J D."/>
        </authorList>
    </citation>
    <scope>NUCLEOTIDE SEQUENCE</scope>
    <source>
        <strain evidence="16">CCAP 1055/1</strain>
    </source>
</reference>